<feature type="domain" description="Anti-sigma K factor RskA C-terminal" evidence="2">
    <location>
        <begin position="43"/>
        <end position="173"/>
    </location>
</feature>
<evidence type="ECO:0000259" key="2">
    <source>
        <dbReference type="Pfam" id="PF10099"/>
    </source>
</evidence>
<evidence type="ECO:0000313" key="3">
    <source>
        <dbReference type="EMBL" id="MDR7293879.1"/>
    </source>
</evidence>
<sequence>MNQLNEADLDVLGDFEELDGFEEQEHGRSRRKAPSAGKIAVISVITVVVLAVIGFFFAVRAMWPSSEKIAGEVAQEVLDAPDAQTHTAKSKDGEIEVVTSAELNSYAIKVKGVPHAPQNSEYQLYLSDKDNALRPSTLLGGQPNDEWVGVRNELNTTREIHVTIVTEGGQQRPPANDVVAIQIPEGAGK</sequence>
<keyword evidence="4" id="KW-1185">Reference proteome</keyword>
<reference evidence="3" key="1">
    <citation type="submission" date="2023-07" db="EMBL/GenBank/DDBJ databases">
        <title>Sequencing the genomes of 1000 actinobacteria strains.</title>
        <authorList>
            <person name="Klenk H.-P."/>
        </authorList>
    </citation>
    <scope>NUCLEOTIDE SEQUENCE</scope>
    <source>
        <strain evidence="3">DSM 13068</strain>
    </source>
</reference>
<name>A0ABU1YZT6_9MICC</name>
<gene>
    <name evidence="3" type="ORF">J2S67_001147</name>
</gene>
<keyword evidence="1" id="KW-1133">Transmembrane helix</keyword>
<dbReference type="EMBL" id="JAVDXX010000001">
    <property type="protein sequence ID" value="MDR7293879.1"/>
    <property type="molecule type" value="Genomic_DNA"/>
</dbReference>
<keyword evidence="1" id="KW-0472">Membrane</keyword>
<comment type="caution">
    <text evidence="3">The sequence shown here is derived from an EMBL/GenBank/DDBJ whole genome shotgun (WGS) entry which is preliminary data.</text>
</comment>
<organism evidence="3 4">
    <name type="scientific">Pseudoglutamicibacter albus</name>
    <dbReference type="NCBI Taxonomy" id="98671"/>
    <lineage>
        <taxon>Bacteria</taxon>
        <taxon>Bacillati</taxon>
        <taxon>Actinomycetota</taxon>
        <taxon>Actinomycetes</taxon>
        <taxon>Micrococcales</taxon>
        <taxon>Micrococcaceae</taxon>
        <taxon>Pseudoglutamicibacter</taxon>
    </lineage>
</organism>
<dbReference type="RefSeq" id="WP_310247131.1">
    <property type="nucleotide sequence ID" value="NZ_JAVDXX010000001.1"/>
</dbReference>
<keyword evidence="1" id="KW-0812">Transmembrane</keyword>
<feature type="transmembrane region" description="Helical" evidence="1">
    <location>
        <begin position="39"/>
        <end position="59"/>
    </location>
</feature>
<dbReference type="Pfam" id="PF10099">
    <property type="entry name" value="RskA_C"/>
    <property type="match status" value="1"/>
</dbReference>
<accession>A0ABU1YZT6</accession>
<dbReference type="InterPro" id="IPR018764">
    <property type="entry name" value="RskA_C"/>
</dbReference>
<evidence type="ECO:0000256" key="1">
    <source>
        <dbReference type="SAM" id="Phobius"/>
    </source>
</evidence>
<protein>
    <recommendedName>
        <fullName evidence="2">Anti-sigma K factor RskA C-terminal domain-containing protein</fullName>
    </recommendedName>
</protein>
<evidence type="ECO:0000313" key="4">
    <source>
        <dbReference type="Proteomes" id="UP001180715"/>
    </source>
</evidence>
<proteinExistence type="predicted"/>
<dbReference type="Proteomes" id="UP001180715">
    <property type="component" value="Unassembled WGS sequence"/>
</dbReference>